<dbReference type="GO" id="GO:0043531">
    <property type="term" value="F:ADP binding"/>
    <property type="evidence" value="ECO:0007669"/>
    <property type="project" value="InterPro"/>
</dbReference>
<dbReference type="Proteomes" id="UP000198217">
    <property type="component" value="Chromosome I"/>
</dbReference>
<dbReference type="SMART" id="SM01043">
    <property type="entry name" value="BTAD"/>
    <property type="match status" value="1"/>
</dbReference>
<dbReference type="SUPFAM" id="SSF46894">
    <property type="entry name" value="C-terminal effector domain of the bipartite response regulators"/>
    <property type="match status" value="1"/>
</dbReference>
<dbReference type="SMART" id="SM00028">
    <property type="entry name" value="TPR"/>
    <property type="match status" value="7"/>
</dbReference>
<protein>
    <submittedName>
        <fullName evidence="7">DNA-binding transcriptional activator of the SARP family</fullName>
    </submittedName>
</protein>
<dbReference type="InterPro" id="IPR005158">
    <property type="entry name" value="BTAD"/>
</dbReference>
<dbReference type="Gene3D" id="1.25.40.10">
    <property type="entry name" value="Tetratricopeptide repeat domain"/>
    <property type="match status" value="3"/>
</dbReference>
<dbReference type="InterPro" id="IPR019734">
    <property type="entry name" value="TPR_rpt"/>
</dbReference>
<dbReference type="PROSITE" id="PS51755">
    <property type="entry name" value="OMPR_PHOB"/>
    <property type="match status" value="1"/>
</dbReference>
<dbReference type="Pfam" id="PF03704">
    <property type="entry name" value="BTAD"/>
    <property type="match status" value="1"/>
</dbReference>
<dbReference type="GO" id="GO:0000160">
    <property type="term" value="P:phosphorelay signal transduction system"/>
    <property type="evidence" value="ECO:0007669"/>
    <property type="project" value="InterPro"/>
</dbReference>
<feature type="domain" description="OmpR/PhoB-type" evidence="6">
    <location>
        <begin position="1"/>
        <end position="90"/>
    </location>
</feature>
<dbReference type="InterPro" id="IPR036388">
    <property type="entry name" value="WH-like_DNA-bd_sf"/>
</dbReference>
<keyword evidence="3 5" id="KW-0238">DNA-binding</keyword>
<sequence length="1089" mass="117647">MEFHVLGHLQVTHDGAILPIGSAHKPRLLLAALLSSAERTMTTELLIGAVWGSKPPASARRNLQLYIHQLRSAIGRDFISSGPGGYRIHAGDALDASRFGRLAVDGTSALEKGDPLRAADALREALDLWRGPAYSEFTESSLVHDEAARLEELRLSVYERWAEAQLALGNYGVTIEALSGLTRSHPYREDLRASLMRALYGAGRQADALKLYRSTRSLLAEELGIEPGPQLQRLHEQMLRGDVDKFGGKESGVAAVDIKPQILLPRQLPASVSGFAGREDELKVLDKMLADAASQHAGSVAISAITGMAGVGKTTLALHWAHMVASEFPHGQLYIDLKGFATEKPMRPIEALTTLLGALGVSPQHVPVDVAAAAAQFRSLLAGRRMLILLDNARSSAQVQPLLPANTGCFVLITSRDRLGGLAVQGARRLVLDVFRLEESVDLLRRLLGNGRVSAEVTAATSLARICAHLPLALRIAGAALSDQPRRPIANYVANLELRQPLAALAVDGDDDIAVRNTFDLSYRTLPESAQRMFRRLGLVPLRDFTSSAVAALADTSESEAHRTLEKLSASHLLTQQGGDGRFTMHDLLRQFAAELAEREDTAAQRDAAVQRLHAWFLSETVAAVESVYPHVLRLPPSAGGAASTVGVRDVESALRWLDAERRNLVAATVHAARSGPRAAAWRYADALRGYFDQRRHRNDWLTVARAAAAAARADGDALARASAYHGLAQVHFCLGSYRQSVIYLQRTLLLAAEAGWDRLEAAASSNLAIALVLQGHTRESIEYVDRALKVHERIDWPSGRARVTETLASAYRDMGRLDEGCRLAVHARALWRASGARLGEAHAVASLGELYALLGRLGDASRLLRSALSTFCALGSRHSEAMCHAWLARVDRDMGRLKDAAHSAQRALKLADGVGDPRLQAVARHAVALVHYAEGDYTEAMRLHQTALAIADSRNLRYTAGEILLGLATAHGSCGDHQAAIDLACRAMELARQAGFNVIEGCALTILARAYHSLGNSALALERAALALNNHQRTGHRIGEAETRELLESILRNLGNEPAAMHHGDIARALRGRIVRGGNPAIAECRAS</sequence>
<dbReference type="AlphaFoldDB" id="A0A1C5IHE4"/>
<name>A0A1C5IHE4_9ACTN</name>
<dbReference type="InterPro" id="IPR041617">
    <property type="entry name" value="TPR_MalT"/>
</dbReference>
<organism evidence="7 8">
    <name type="scientific">Micromonospora echinaurantiaca</name>
    <dbReference type="NCBI Taxonomy" id="47857"/>
    <lineage>
        <taxon>Bacteria</taxon>
        <taxon>Bacillati</taxon>
        <taxon>Actinomycetota</taxon>
        <taxon>Actinomycetes</taxon>
        <taxon>Micromonosporales</taxon>
        <taxon>Micromonosporaceae</taxon>
        <taxon>Micromonospora</taxon>
    </lineage>
</organism>
<keyword evidence="4" id="KW-0804">Transcription</keyword>
<keyword evidence="2" id="KW-0805">Transcription regulation</keyword>
<evidence type="ECO:0000256" key="4">
    <source>
        <dbReference type="ARBA" id="ARBA00023163"/>
    </source>
</evidence>
<evidence type="ECO:0000256" key="2">
    <source>
        <dbReference type="ARBA" id="ARBA00023015"/>
    </source>
</evidence>
<dbReference type="GO" id="GO:0003677">
    <property type="term" value="F:DNA binding"/>
    <property type="evidence" value="ECO:0007669"/>
    <property type="project" value="UniProtKB-UniRule"/>
</dbReference>
<evidence type="ECO:0000259" key="6">
    <source>
        <dbReference type="PROSITE" id="PS51755"/>
    </source>
</evidence>
<proteinExistence type="inferred from homology"/>
<dbReference type="PANTHER" id="PTHR35807">
    <property type="entry name" value="TRANSCRIPTIONAL REGULATOR REDD-RELATED"/>
    <property type="match status" value="1"/>
</dbReference>
<dbReference type="GO" id="GO:0006355">
    <property type="term" value="P:regulation of DNA-templated transcription"/>
    <property type="evidence" value="ECO:0007669"/>
    <property type="project" value="InterPro"/>
</dbReference>
<dbReference type="SMART" id="SM00862">
    <property type="entry name" value="Trans_reg_C"/>
    <property type="match status" value="1"/>
</dbReference>
<dbReference type="Gene3D" id="1.10.10.10">
    <property type="entry name" value="Winged helix-like DNA-binding domain superfamily/Winged helix DNA-binding domain"/>
    <property type="match status" value="2"/>
</dbReference>
<dbReference type="SMART" id="SM00382">
    <property type="entry name" value="AAA"/>
    <property type="match status" value="1"/>
</dbReference>
<dbReference type="Pfam" id="PF17874">
    <property type="entry name" value="TPR_MalT"/>
    <property type="match status" value="1"/>
</dbReference>
<keyword evidence="8" id="KW-1185">Reference proteome</keyword>
<dbReference type="InterPro" id="IPR051677">
    <property type="entry name" value="AfsR-DnrI-RedD_regulator"/>
</dbReference>
<evidence type="ECO:0000256" key="3">
    <source>
        <dbReference type="ARBA" id="ARBA00023125"/>
    </source>
</evidence>
<dbReference type="Gene3D" id="3.40.50.300">
    <property type="entry name" value="P-loop containing nucleotide triphosphate hydrolases"/>
    <property type="match status" value="1"/>
</dbReference>
<dbReference type="SUPFAM" id="SSF52540">
    <property type="entry name" value="P-loop containing nucleoside triphosphate hydrolases"/>
    <property type="match status" value="1"/>
</dbReference>
<evidence type="ECO:0000313" key="7">
    <source>
        <dbReference type="EMBL" id="SCG57186.1"/>
    </source>
</evidence>
<dbReference type="InterPro" id="IPR011990">
    <property type="entry name" value="TPR-like_helical_dom_sf"/>
</dbReference>
<comment type="similarity">
    <text evidence="1">Belongs to the AfsR/DnrI/RedD regulatory family.</text>
</comment>
<dbReference type="EMBL" id="LT607750">
    <property type="protein sequence ID" value="SCG57186.1"/>
    <property type="molecule type" value="Genomic_DNA"/>
</dbReference>
<dbReference type="PANTHER" id="PTHR35807:SF1">
    <property type="entry name" value="TRANSCRIPTIONAL REGULATOR REDD"/>
    <property type="match status" value="1"/>
</dbReference>
<accession>A0A1C5IHE4</accession>
<gene>
    <name evidence="7" type="ORF">GA0070609_3266</name>
</gene>
<dbReference type="SUPFAM" id="SSF48452">
    <property type="entry name" value="TPR-like"/>
    <property type="match status" value="4"/>
</dbReference>
<evidence type="ECO:0000313" key="8">
    <source>
        <dbReference type="Proteomes" id="UP000198217"/>
    </source>
</evidence>
<dbReference type="CDD" id="cd15831">
    <property type="entry name" value="BTAD"/>
    <property type="match status" value="1"/>
</dbReference>
<dbReference type="InterPro" id="IPR003593">
    <property type="entry name" value="AAA+_ATPase"/>
</dbReference>
<dbReference type="PRINTS" id="PR00364">
    <property type="entry name" value="DISEASERSIST"/>
</dbReference>
<evidence type="ECO:0000256" key="5">
    <source>
        <dbReference type="PROSITE-ProRule" id="PRU01091"/>
    </source>
</evidence>
<reference evidence="7 8" key="1">
    <citation type="submission" date="2016-06" db="EMBL/GenBank/DDBJ databases">
        <authorList>
            <person name="Kjaerup R.B."/>
            <person name="Dalgaard T.S."/>
            <person name="Juul-Madsen H.R."/>
        </authorList>
    </citation>
    <scope>NUCLEOTIDE SEQUENCE [LARGE SCALE GENOMIC DNA]</scope>
    <source>
        <strain evidence="7 8">DSM 43904</strain>
    </source>
</reference>
<feature type="DNA-binding region" description="OmpR/PhoB-type" evidence="5">
    <location>
        <begin position="1"/>
        <end position="90"/>
    </location>
</feature>
<dbReference type="InterPro" id="IPR027417">
    <property type="entry name" value="P-loop_NTPase"/>
</dbReference>
<dbReference type="InterPro" id="IPR016032">
    <property type="entry name" value="Sig_transdc_resp-reg_C-effctor"/>
</dbReference>
<dbReference type="InterPro" id="IPR001867">
    <property type="entry name" value="OmpR/PhoB-type_DNA-bd"/>
</dbReference>
<dbReference type="Pfam" id="PF00931">
    <property type="entry name" value="NB-ARC"/>
    <property type="match status" value="1"/>
</dbReference>
<dbReference type="InterPro" id="IPR002182">
    <property type="entry name" value="NB-ARC"/>
</dbReference>
<evidence type="ECO:0000256" key="1">
    <source>
        <dbReference type="ARBA" id="ARBA00005820"/>
    </source>
</evidence>